<dbReference type="RefSeq" id="WP_145069979.1">
    <property type="nucleotide sequence ID" value="NZ_CP036287.1"/>
</dbReference>
<reference evidence="2 3" key="1">
    <citation type="submission" date="2019-02" db="EMBL/GenBank/DDBJ databases">
        <title>Deep-cultivation of Planctomycetes and their phenomic and genomic characterization uncovers novel biology.</title>
        <authorList>
            <person name="Wiegand S."/>
            <person name="Jogler M."/>
            <person name="Boedeker C."/>
            <person name="Pinto D."/>
            <person name="Vollmers J."/>
            <person name="Rivas-Marin E."/>
            <person name="Kohn T."/>
            <person name="Peeters S.H."/>
            <person name="Heuer A."/>
            <person name="Rast P."/>
            <person name="Oberbeckmann S."/>
            <person name="Bunk B."/>
            <person name="Jeske O."/>
            <person name="Meyerdierks A."/>
            <person name="Storesund J.E."/>
            <person name="Kallscheuer N."/>
            <person name="Luecker S."/>
            <person name="Lage O.M."/>
            <person name="Pohl T."/>
            <person name="Merkel B.J."/>
            <person name="Hornburger P."/>
            <person name="Mueller R.-W."/>
            <person name="Bruemmer F."/>
            <person name="Labrenz M."/>
            <person name="Spormann A.M."/>
            <person name="Op den Camp H."/>
            <person name="Overmann J."/>
            <person name="Amann R."/>
            <person name="Jetten M.S.M."/>
            <person name="Mascher T."/>
            <person name="Medema M.H."/>
            <person name="Devos D.P."/>
            <person name="Kaster A.-K."/>
            <person name="Ovreas L."/>
            <person name="Rohde M."/>
            <person name="Galperin M.Y."/>
            <person name="Jogler C."/>
        </authorList>
    </citation>
    <scope>NUCLEOTIDE SEQUENCE [LARGE SCALE GENOMIC DNA]</scope>
    <source>
        <strain evidence="2 3">Pla133</strain>
    </source>
</reference>
<keyword evidence="3" id="KW-1185">Reference proteome</keyword>
<feature type="chain" id="PRO_5022171153" description="FG-GAP repeat protein" evidence="1">
    <location>
        <begin position="24"/>
        <end position="512"/>
    </location>
</feature>
<dbReference type="InterPro" id="IPR011043">
    <property type="entry name" value="Gal_Oxase/kelch_b-propeller"/>
</dbReference>
<protein>
    <recommendedName>
        <fullName evidence="4">FG-GAP repeat protein</fullName>
    </recommendedName>
</protein>
<feature type="signal peptide" evidence="1">
    <location>
        <begin position="1"/>
        <end position="23"/>
    </location>
</feature>
<organism evidence="2 3">
    <name type="scientific">Engelhardtia mirabilis</name>
    <dbReference type="NCBI Taxonomy" id="2528011"/>
    <lineage>
        <taxon>Bacteria</taxon>
        <taxon>Pseudomonadati</taxon>
        <taxon>Planctomycetota</taxon>
        <taxon>Planctomycetia</taxon>
        <taxon>Planctomycetia incertae sedis</taxon>
        <taxon>Engelhardtia</taxon>
    </lineage>
</organism>
<dbReference type="PANTHER" id="PTHR36220:SF1">
    <property type="entry name" value="GAMMA TUBULIN COMPLEX COMPONENT C-TERMINAL DOMAIN-CONTAINING PROTEIN"/>
    <property type="match status" value="1"/>
</dbReference>
<dbReference type="EMBL" id="CP036287">
    <property type="protein sequence ID" value="QDU69770.1"/>
    <property type="molecule type" value="Genomic_DNA"/>
</dbReference>
<dbReference type="SUPFAM" id="SSF50965">
    <property type="entry name" value="Galactose oxidase, central domain"/>
    <property type="match status" value="1"/>
</dbReference>
<dbReference type="AlphaFoldDB" id="A0A518BS29"/>
<evidence type="ECO:0008006" key="4">
    <source>
        <dbReference type="Google" id="ProtNLM"/>
    </source>
</evidence>
<dbReference type="Gene3D" id="2.130.10.130">
    <property type="entry name" value="Integrin alpha, N-terminal"/>
    <property type="match status" value="1"/>
</dbReference>
<dbReference type="PANTHER" id="PTHR36220">
    <property type="entry name" value="UNNAMED PRODUCT"/>
    <property type="match status" value="1"/>
</dbReference>
<accession>A0A518BS29</accession>
<evidence type="ECO:0000256" key="1">
    <source>
        <dbReference type="SAM" id="SignalP"/>
    </source>
</evidence>
<evidence type="ECO:0000313" key="2">
    <source>
        <dbReference type="EMBL" id="QDU69770.1"/>
    </source>
</evidence>
<evidence type="ECO:0000313" key="3">
    <source>
        <dbReference type="Proteomes" id="UP000316921"/>
    </source>
</evidence>
<gene>
    <name evidence="2" type="ORF">Pla133_48920</name>
</gene>
<name>A0A518BS29_9BACT</name>
<dbReference type="KEGG" id="pbap:Pla133_48920"/>
<dbReference type="InterPro" id="IPR028994">
    <property type="entry name" value="Integrin_alpha_N"/>
</dbReference>
<dbReference type="Proteomes" id="UP000316921">
    <property type="component" value="Chromosome"/>
</dbReference>
<proteinExistence type="predicted"/>
<sequence length="512" mass="53390" precursor="true">MTCQTSLAAALLAAAPLSPPADASSAGGESLPVVEFVYDFDNSARGDVEGEWAVFAEYGFVQFTRFLPLVGWQAVPELTLDRYVLGEDLIHRFLDAELDGDRLAVSLSIVNGGANGVIVFEWDGTTWGQLGSTITSPAPKSEGSFGGYDLALEGDVLVVSDANQAGTGVWKGAVHVYEWDGSSWVLGTSLAPPIDGSGFGSELSMDGGLLAVTQPHAFPPSGDVGAVHIYTGGGGSWTHADTLFPFPQSGNGEFASDVAVDNGRVAVGAHYYEADGASTEKRGAVYSFVQQDGAWVVEALLQVPEPEFSYFFGLSVDMAAGRLLVGASPHPRSYELAGGAWTDQGFVDELSYPFGYLKLSSDGVRSVHYQGGPSKPESIARFESLPPLTCQTDLGSQGPGSAQLQVCGEGLATALDLNTLLLETDVKVKPTFLALSLPGNPDLSLLGGTFVSGTGLLPSGLFAFSTDGDGDLALTVLGQPTAIDLVVQCATLDVSQPLGWTVSNAVLLQYGQ</sequence>
<keyword evidence="1" id="KW-0732">Signal</keyword>